<reference evidence="3" key="1">
    <citation type="submission" date="2013-07" db="EMBL/GenBank/DDBJ databases">
        <title>The genome of Eucalyptus grandis.</title>
        <authorList>
            <person name="Schmutz J."/>
            <person name="Hayes R."/>
            <person name="Myburg A."/>
            <person name="Tuskan G."/>
            <person name="Grattapaglia D."/>
            <person name="Rokhsar D.S."/>
        </authorList>
    </citation>
    <scope>NUCLEOTIDE SEQUENCE</scope>
    <source>
        <tissue evidence="3">Leaf extractions</tissue>
    </source>
</reference>
<dbReference type="InterPro" id="IPR004883">
    <property type="entry name" value="LOB"/>
</dbReference>
<comment type="similarity">
    <text evidence="1">Belongs to the LOB domain-containing protein family.</text>
</comment>
<feature type="domain" description="LOB" evidence="2">
    <location>
        <begin position="16"/>
        <end position="114"/>
    </location>
</feature>
<gene>
    <name evidence="3" type="ORF">EUGRSUZ_J02250</name>
</gene>
<accession>A0A059AGU2</accession>
<dbReference type="PROSITE" id="PS50891">
    <property type="entry name" value="LOB"/>
    <property type="match status" value="1"/>
</dbReference>
<dbReference type="GO" id="GO:0006355">
    <property type="term" value="P:regulation of DNA-templated transcription"/>
    <property type="evidence" value="ECO:0000318"/>
    <property type="project" value="GO_Central"/>
</dbReference>
<dbReference type="AlphaFoldDB" id="A0A059AGU2"/>
<dbReference type="EMBL" id="KK198762">
    <property type="protein sequence ID" value="KCW52939.1"/>
    <property type="molecule type" value="Genomic_DNA"/>
</dbReference>
<evidence type="ECO:0000313" key="3">
    <source>
        <dbReference type="EMBL" id="KCW52939.1"/>
    </source>
</evidence>
<evidence type="ECO:0000256" key="1">
    <source>
        <dbReference type="ARBA" id="ARBA00005474"/>
    </source>
</evidence>
<sequence>MDGGGVRRRRRRRRRRACARCRVMKKKCWKDCRWAPYFPAGEHERFTILHRVFGGNMIMEILQQVPNDRRADAIHSLVYEANARENDPVNGRRGQLAQMIAEEERLQVPHQADG</sequence>
<dbReference type="OMA" id="CARCRVM"/>
<dbReference type="Gramene" id="KCW52939">
    <property type="protein sequence ID" value="KCW52939"/>
    <property type="gene ID" value="EUGRSUZ_J02250"/>
</dbReference>
<dbReference type="InParanoid" id="A0A059AGU2"/>
<name>A0A059AGU2_EUCGR</name>
<dbReference type="GO" id="GO:0001216">
    <property type="term" value="F:DNA-binding transcription activator activity"/>
    <property type="evidence" value="ECO:0000318"/>
    <property type="project" value="GO_Central"/>
</dbReference>
<dbReference type="Pfam" id="PF03195">
    <property type="entry name" value="LOB"/>
    <property type="match status" value="1"/>
</dbReference>
<evidence type="ECO:0000259" key="2">
    <source>
        <dbReference type="PROSITE" id="PS50891"/>
    </source>
</evidence>
<dbReference type="STRING" id="71139.A0A059AGU2"/>
<dbReference type="GO" id="GO:0005634">
    <property type="term" value="C:nucleus"/>
    <property type="evidence" value="ECO:0000318"/>
    <property type="project" value="GO_Central"/>
</dbReference>
<dbReference type="PANTHER" id="PTHR31301:SF188">
    <property type="entry name" value="LOB DOMAIN-CONTAINING PROTEIN 1-LIKE"/>
    <property type="match status" value="1"/>
</dbReference>
<dbReference type="PANTHER" id="PTHR31301">
    <property type="entry name" value="LOB DOMAIN-CONTAINING PROTEIN 4-RELATED"/>
    <property type="match status" value="1"/>
</dbReference>
<protein>
    <recommendedName>
        <fullName evidence="2">LOB domain-containing protein</fullName>
    </recommendedName>
</protein>
<proteinExistence type="inferred from homology"/>
<organism evidence="3">
    <name type="scientific">Eucalyptus grandis</name>
    <name type="common">Flooded gum</name>
    <dbReference type="NCBI Taxonomy" id="71139"/>
    <lineage>
        <taxon>Eukaryota</taxon>
        <taxon>Viridiplantae</taxon>
        <taxon>Streptophyta</taxon>
        <taxon>Embryophyta</taxon>
        <taxon>Tracheophyta</taxon>
        <taxon>Spermatophyta</taxon>
        <taxon>Magnoliopsida</taxon>
        <taxon>eudicotyledons</taxon>
        <taxon>Gunneridae</taxon>
        <taxon>Pentapetalae</taxon>
        <taxon>rosids</taxon>
        <taxon>malvids</taxon>
        <taxon>Myrtales</taxon>
        <taxon>Myrtaceae</taxon>
        <taxon>Myrtoideae</taxon>
        <taxon>Eucalypteae</taxon>
        <taxon>Eucalyptus</taxon>
    </lineage>
</organism>